<evidence type="ECO:0000256" key="2">
    <source>
        <dbReference type="ARBA" id="ARBA00023125"/>
    </source>
</evidence>
<dbReference type="CDD" id="cd07377">
    <property type="entry name" value="WHTH_GntR"/>
    <property type="match status" value="1"/>
</dbReference>
<dbReference type="PANTHER" id="PTHR38445">
    <property type="entry name" value="HTH-TYPE TRANSCRIPTIONAL REPRESSOR YTRA"/>
    <property type="match status" value="1"/>
</dbReference>
<evidence type="ECO:0000256" key="1">
    <source>
        <dbReference type="ARBA" id="ARBA00023015"/>
    </source>
</evidence>
<feature type="domain" description="HTH gntR-type" evidence="4">
    <location>
        <begin position="9"/>
        <end position="77"/>
    </location>
</feature>
<evidence type="ECO:0000259" key="4">
    <source>
        <dbReference type="PROSITE" id="PS50949"/>
    </source>
</evidence>
<sequence>MQIDHNSNIPIYEQLYHQLLKYITTGLLRPDDKLPSVRELSSSLHINPNTVVKAYRLLEEQGFIHSLPGKGSFVSRKQTLQTELFKNQIDELIKEIVVKSKYVDLSFEQLCQLLEQAWEE</sequence>
<evidence type="ECO:0000313" key="5">
    <source>
        <dbReference type="EMBL" id="HIX82160.1"/>
    </source>
</evidence>
<dbReference type="Proteomes" id="UP000886724">
    <property type="component" value="Unassembled WGS sequence"/>
</dbReference>
<dbReference type="PANTHER" id="PTHR38445:SF9">
    <property type="entry name" value="HTH-TYPE TRANSCRIPTIONAL REPRESSOR YTRA"/>
    <property type="match status" value="1"/>
</dbReference>
<name>A0A9D1XQI3_9FIRM</name>
<gene>
    <name evidence="5" type="ORF">H9980_09365</name>
</gene>
<dbReference type="Gene3D" id="1.10.10.10">
    <property type="entry name" value="Winged helix-like DNA-binding domain superfamily/Winged helix DNA-binding domain"/>
    <property type="match status" value="1"/>
</dbReference>
<proteinExistence type="predicted"/>
<dbReference type="PROSITE" id="PS50949">
    <property type="entry name" value="HTH_GNTR"/>
    <property type="match status" value="1"/>
</dbReference>
<reference evidence="5" key="1">
    <citation type="journal article" date="2021" name="PeerJ">
        <title>Extensive microbial diversity within the chicken gut microbiome revealed by metagenomics and culture.</title>
        <authorList>
            <person name="Gilroy R."/>
            <person name="Ravi A."/>
            <person name="Getino M."/>
            <person name="Pursley I."/>
            <person name="Horton D.L."/>
            <person name="Alikhan N.F."/>
            <person name="Baker D."/>
            <person name="Gharbi K."/>
            <person name="Hall N."/>
            <person name="Watson M."/>
            <person name="Adriaenssens E.M."/>
            <person name="Foster-Nyarko E."/>
            <person name="Jarju S."/>
            <person name="Secka A."/>
            <person name="Antonio M."/>
            <person name="Oren A."/>
            <person name="Chaudhuri R.R."/>
            <person name="La Ragione R."/>
            <person name="Hildebrand F."/>
            <person name="Pallen M.J."/>
        </authorList>
    </citation>
    <scope>NUCLEOTIDE SEQUENCE</scope>
    <source>
        <strain evidence="5">ChiGjej1B1-14440</strain>
    </source>
</reference>
<dbReference type="InterPro" id="IPR036390">
    <property type="entry name" value="WH_DNA-bd_sf"/>
</dbReference>
<dbReference type="InterPro" id="IPR036388">
    <property type="entry name" value="WH-like_DNA-bd_sf"/>
</dbReference>
<dbReference type="Pfam" id="PF00392">
    <property type="entry name" value="GntR"/>
    <property type="match status" value="1"/>
</dbReference>
<keyword evidence="1" id="KW-0805">Transcription regulation</keyword>
<dbReference type="GO" id="GO:0003677">
    <property type="term" value="F:DNA binding"/>
    <property type="evidence" value="ECO:0007669"/>
    <property type="project" value="UniProtKB-KW"/>
</dbReference>
<protein>
    <submittedName>
        <fullName evidence="5">GntR family transcriptional regulator</fullName>
    </submittedName>
</protein>
<evidence type="ECO:0000256" key="3">
    <source>
        <dbReference type="ARBA" id="ARBA00023163"/>
    </source>
</evidence>
<keyword evidence="2" id="KW-0238">DNA-binding</keyword>
<dbReference type="SUPFAM" id="SSF46785">
    <property type="entry name" value="Winged helix' DNA-binding domain"/>
    <property type="match status" value="1"/>
</dbReference>
<dbReference type="GO" id="GO:0003700">
    <property type="term" value="F:DNA-binding transcription factor activity"/>
    <property type="evidence" value="ECO:0007669"/>
    <property type="project" value="InterPro"/>
</dbReference>
<dbReference type="EMBL" id="DXET01000211">
    <property type="protein sequence ID" value="HIX82160.1"/>
    <property type="molecule type" value="Genomic_DNA"/>
</dbReference>
<dbReference type="SMART" id="SM00345">
    <property type="entry name" value="HTH_GNTR"/>
    <property type="match status" value="1"/>
</dbReference>
<dbReference type="AlphaFoldDB" id="A0A9D1XQI3"/>
<evidence type="ECO:0000313" key="6">
    <source>
        <dbReference type="Proteomes" id="UP000886724"/>
    </source>
</evidence>
<dbReference type="InterPro" id="IPR000524">
    <property type="entry name" value="Tscrpt_reg_HTH_GntR"/>
</dbReference>
<accession>A0A9D1XQI3</accession>
<reference evidence="5" key="2">
    <citation type="submission" date="2021-04" db="EMBL/GenBank/DDBJ databases">
        <authorList>
            <person name="Gilroy R."/>
        </authorList>
    </citation>
    <scope>NUCLEOTIDE SEQUENCE</scope>
    <source>
        <strain evidence="5">ChiGjej1B1-14440</strain>
    </source>
</reference>
<comment type="caution">
    <text evidence="5">The sequence shown here is derived from an EMBL/GenBank/DDBJ whole genome shotgun (WGS) entry which is preliminary data.</text>
</comment>
<organism evidence="5 6">
    <name type="scientific">Candidatus Erysipelatoclostridium merdavium</name>
    <dbReference type="NCBI Taxonomy" id="2838566"/>
    <lineage>
        <taxon>Bacteria</taxon>
        <taxon>Bacillati</taxon>
        <taxon>Bacillota</taxon>
        <taxon>Erysipelotrichia</taxon>
        <taxon>Erysipelotrichales</taxon>
        <taxon>Erysipelotrichales incertae sedis</taxon>
    </lineage>
</organism>
<keyword evidence="3" id="KW-0804">Transcription</keyword>